<comment type="function">
    <text evidence="1">Has a role in nuclear-cytoplasmic transport of proteins and mRNAs.</text>
</comment>
<dbReference type="PROSITE" id="PS50177">
    <property type="entry name" value="NTF2_DOMAIN"/>
    <property type="match status" value="1"/>
</dbReference>
<dbReference type="Gene3D" id="3.10.450.50">
    <property type="match status" value="1"/>
</dbReference>
<name>A0A5J4WHG6_9EUKA</name>
<evidence type="ECO:0000313" key="3">
    <source>
        <dbReference type="EMBL" id="KAA6394126.1"/>
    </source>
</evidence>
<comment type="subcellular location">
    <subcellularLocation>
        <location evidence="1">Cytoplasm</location>
    </subcellularLocation>
    <subcellularLocation>
        <location evidence="1">Nucleus</location>
    </subcellularLocation>
</comment>
<organism evidence="3 4">
    <name type="scientific">Streblomastix strix</name>
    <dbReference type="NCBI Taxonomy" id="222440"/>
    <lineage>
        <taxon>Eukaryota</taxon>
        <taxon>Metamonada</taxon>
        <taxon>Preaxostyla</taxon>
        <taxon>Oxymonadida</taxon>
        <taxon>Streblomastigidae</taxon>
        <taxon>Streblomastix</taxon>
    </lineage>
</organism>
<dbReference type="AlphaFoldDB" id="A0A5J4WHG6"/>
<reference evidence="3 4" key="1">
    <citation type="submission" date="2019-03" db="EMBL/GenBank/DDBJ databases">
        <title>Single cell metagenomics reveals metabolic interactions within the superorganism composed of flagellate Streblomastix strix and complex community of Bacteroidetes bacteria on its surface.</title>
        <authorList>
            <person name="Treitli S.C."/>
            <person name="Kolisko M."/>
            <person name="Husnik F."/>
            <person name="Keeling P."/>
            <person name="Hampl V."/>
        </authorList>
    </citation>
    <scope>NUCLEOTIDE SEQUENCE [LARGE SCALE GENOMIC DNA]</scope>
    <source>
        <strain evidence="3">ST1C</strain>
    </source>
</reference>
<proteinExistence type="predicted"/>
<comment type="caution">
    <text evidence="3">The sequence shown here is derived from an EMBL/GenBank/DDBJ whole genome shotgun (WGS) entry which is preliminary data.</text>
</comment>
<dbReference type="InterPro" id="IPR002075">
    <property type="entry name" value="NTF2_dom"/>
</dbReference>
<gene>
    <name evidence="3" type="ORF">EZS28_010345</name>
</gene>
<protein>
    <recommendedName>
        <fullName evidence="1">NTF2-related export protein</fullName>
    </recommendedName>
</protein>
<dbReference type="InterPro" id="IPR018222">
    <property type="entry name" value="Nuclear_transport_factor_2_euk"/>
</dbReference>
<dbReference type="GO" id="GO:0005634">
    <property type="term" value="C:nucleus"/>
    <property type="evidence" value="ECO:0007669"/>
    <property type="project" value="UniProtKB-SubCell"/>
</dbReference>
<keyword evidence="1" id="KW-0539">Nucleus</keyword>
<dbReference type="SUPFAM" id="SSF54427">
    <property type="entry name" value="NTF2-like"/>
    <property type="match status" value="1"/>
</dbReference>
<dbReference type="InterPro" id="IPR032710">
    <property type="entry name" value="NTF2-like_dom_sf"/>
</dbReference>
<dbReference type="Pfam" id="PF02136">
    <property type="entry name" value="NTF2"/>
    <property type="match status" value="1"/>
</dbReference>
<dbReference type="EMBL" id="SNRW01002033">
    <property type="protein sequence ID" value="KAA6394126.1"/>
    <property type="molecule type" value="Genomic_DNA"/>
</dbReference>
<evidence type="ECO:0000259" key="2">
    <source>
        <dbReference type="PROSITE" id="PS50177"/>
    </source>
</evidence>
<feature type="domain" description="NTF2" evidence="2">
    <location>
        <begin position="6"/>
        <end position="135"/>
    </location>
</feature>
<dbReference type="GO" id="GO:0006913">
    <property type="term" value="P:nucleocytoplasmic transport"/>
    <property type="evidence" value="ECO:0007669"/>
    <property type="project" value="UniProtKB-UniRule"/>
</dbReference>
<evidence type="ECO:0000256" key="1">
    <source>
        <dbReference type="RuleBase" id="RU369002"/>
    </source>
</evidence>
<keyword evidence="1" id="KW-0653">Protein transport</keyword>
<dbReference type="GO" id="GO:0051028">
    <property type="term" value="P:mRNA transport"/>
    <property type="evidence" value="ECO:0007669"/>
    <property type="project" value="UniProtKB-UniRule"/>
</dbReference>
<sequence length="139" mass="16159">MDITTTATKFVEYYYKVLDSENREALKSFYSSLQKPQEQKISFQLTPAVQIVSHMTFEGENVDGEDIFKMLNQLPKVQHTYEHLDVQSGLNNSILLNVMGEIKIEDQPVSVLFTETFFIMQKDNSWIITNQIFRFANAH</sequence>
<accession>A0A5J4WHG6</accession>
<dbReference type="Proteomes" id="UP000324800">
    <property type="component" value="Unassembled WGS sequence"/>
</dbReference>
<dbReference type="InterPro" id="IPR045875">
    <property type="entry name" value="NTF2"/>
</dbReference>
<dbReference type="GO" id="GO:0005737">
    <property type="term" value="C:cytoplasm"/>
    <property type="evidence" value="ECO:0007669"/>
    <property type="project" value="UniProtKB-SubCell"/>
</dbReference>
<keyword evidence="1" id="KW-0813">Transport</keyword>
<evidence type="ECO:0000313" key="4">
    <source>
        <dbReference type="Proteomes" id="UP000324800"/>
    </source>
</evidence>
<dbReference type="PANTHER" id="PTHR12612">
    <property type="entry name" value="NUCLEAR TRANSPORT FACTOR 2"/>
    <property type="match status" value="1"/>
</dbReference>
<keyword evidence="1" id="KW-0963">Cytoplasm</keyword>
<dbReference type="OrthoDB" id="6507044at2759"/>
<dbReference type="GO" id="GO:0015031">
    <property type="term" value="P:protein transport"/>
    <property type="evidence" value="ECO:0007669"/>
    <property type="project" value="UniProtKB-KW"/>
</dbReference>